<comment type="caution">
    <text evidence="2">The sequence shown here is derived from an EMBL/GenBank/DDBJ whole genome shotgun (WGS) entry which is preliminary data.</text>
</comment>
<organism evidence="2 3">
    <name type="scientific">Tumebacillus permanentifrigoris</name>
    <dbReference type="NCBI Taxonomy" id="378543"/>
    <lineage>
        <taxon>Bacteria</taxon>
        <taxon>Bacillati</taxon>
        <taxon>Bacillota</taxon>
        <taxon>Bacilli</taxon>
        <taxon>Bacillales</taxon>
        <taxon>Alicyclobacillaceae</taxon>
        <taxon>Tumebacillus</taxon>
    </lineage>
</organism>
<feature type="transmembrane region" description="Helical" evidence="1">
    <location>
        <begin position="230"/>
        <end position="251"/>
    </location>
</feature>
<feature type="transmembrane region" description="Helical" evidence="1">
    <location>
        <begin position="145"/>
        <end position="164"/>
    </location>
</feature>
<gene>
    <name evidence="2" type="ORF">C7459_11119</name>
</gene>
<sequence length="273" mass="31273">MLTNLFSIMFRPNVTLNRLLEQRKFGRSWGTTWFLIGLNVLVMFIFAIFLFRFIESHRAPEMYPPYELSTRVVLWGIFAVLLIGGTVQAILYFGLGRILFSWIVRLGLHISAGRNYPQDPYERADKGRLLAMVHPYTTWISHWPMLLLTLCSSLLFLMPGLMSLLEDAEFGTKVDRQAELQVTIVFLILILILIWNLVQFGMWIYMIIVRTIAIQKIYGIGAGQAFWGPFLIYFLLYCVGIVLYLVLVFVVEWLGGGPIDTGGVPDVNSHLSI</sequence>
<reference evidence="2 3" key="1">
    <citation type="submission" date="2018-05" db="EMBL/GenBank/DDBJ databases">
        <title>Genomic Encyclopedia of Type Strains, Phase IV (KMG-IV): sequencing the most valuable type-strain genomes for metagenomic binning, comparative biology and taxonomic classification.</title>
        <authorList>
            <person name="Goeker M."/>
        </authorList>
    </citation>
    <scope>NUCLEOTIDE SEQUENCE [LARGE SCALE GENOMIC DNA]</scope>
    <source>
        <strain evidence="2 3">DSM 18773</strain>
    </source>
</reference>
<dbReference type="AlphaFoldDB" id="A0A316D6Z2"/>
<evidence type="ECO:0000256" key="1">
    <source>
        <dbReference type="SAM" id="Phobius"/>
    </source>
</evidence>
<feature type="transmembrane region" description="Helical" evidence="1">
    <location>
        <begin position="74"/>
        <end position="95"/>
    </location>
</feature>
<keyword evidence="1" id="KW-0472">Membrane</keyword>
<name>A0A316D6Z2_9BACL</name>
<accession>A0A316D6Z2</accession>
<dbReference type="Proteomes" id="UP000245634">
    <property type="component" value="Unassembled WGS sequence"/>
</dbReference>
<proteinExistence type="predicted"/>
<dbReference type="EMBL" id="QGGL01000011">
    <property type="protein sequence ID" value="PWK11226.1"/>
    <property type="molecule type" value="Genomic_DNA"/>
</dbReference>
<keyword evidence="1" id="KW-1133">Transmembrane helix</keyword>
<protein>
    <submittedName>
        <fullName evidence="2">Uncharacterized protein</fullName>
    </submittedName>
</protein>
<evidence type="ECO:0000313" key="3">
    <source>
        <dbReference type="Proteomes" id="UP000245634"/>
    </source>
</evidence>
<dbReference type="RefSeq" id="WP_109689792.1">
    <property type="nucleotide sequence ID" value="NZ_QGGL01000011.1"/>
</dbReference>
<dbReference type="OrthoDB" id="2381463at2"/>
<feature type="transmembrane region" description="Helical" evidence="1">
    <location>
        <begin position="33"/>
        <end position="54"/>
    </location>
</feature>
<feature type="transmembrane region" description="Helical" evidence="1">
    <location>
        <begin position="184"/>
        <end position="209"/>
    </location>
</feature>
<keyword evidence="3" id="KW-1185">Reference proteome</keyword>
<evidence type="ECO:0000313" key="2">
    <source>
        <dbReference type="EMBL" id="PWK11226.1"/>
    </source>
</evidence>
<keyword evidence="1" id="KW-0812">Transmembrane</keyword>